<dbReference type="EMBL" id="CAJVPV010033386">
    <property type="protein sequence ID" value="CAG8746858.1"/>
    <property type="molecule type" value="Genomic_DNA"/>
</dbReference>
<evidence type="ECO:0000313" key="8">
    <source>
        <dbReference type="Proteomes" id="UP000789342"/>
    </source>
</evidence>
<dbReference type="OrthoDB" id="10252227at2759"/>
<dbReference type="InterPro" id="IPR038718">
    <property type="entry name" value="SNF2-like_sf"/>
</dbReference>
<keyword evidence="2" id="KW-0347">Helicase</keyword>
<evidence type="ECO:0000256" key="4">
    <source>
        <dbReference type="SAM" id="Phobius"/>
    </source>
</evidence>
<dbReference type="SUPFAM" id="SSF48371">
    <property type="entry name" value="ARM repeat"/>
    <property type="match status" value="1"/>
</dbReference>
<keyword evidence="2" id="KW-0378">Hydrolase</keyword>
<protein>
    <submittedName>
        <fullName evidence="7">1863_t:CDS:1</fullName>
    </submittedName>
</protein>
<dbReference type="Gene3D" id="3.40.50.10810">
    <property type="entry name" value="Tandem AAA-ATPase domain"/>
    <property type="match status" value="1"/>
</dbReference>
<evidence type="ECO:0000259" key="6">
    <source>
        <dbReference type="Pfam" id="PF23271"/>
    </source>
</evidence>
<comment type="caution">
    <text evidence="7">The sequence shown here is derived from an EMBL/GenBank/DDBJ whole genome shotgun (WGS) entry which is preliminary data.</text>
</comment>
<keyword evidence="4" id="KW-0472">Membrane</keyword>
<dbReference type="InterPro" id="IPR016024">
    <property type="entry name" value="ARM-type_fold"/>
</dbReference>
<keyword evidence="4" id="KW-1133">Transmembrane helix</keyword>
<evidence type="ECO:0000313" key="7">
    <source>
        <dbReference type="EMBL" id="CAG8746858.1"/>
    </source>
</evidence>
<accession>A0A9N9IQ96</accession>
<dbReference type="GO" id="GO:0017025">
    <property type="term" value="F:TBP-class protein binding"/>
    <property type="evidence" value="ECO:0007669"/>
    <property type="project" value="InterPro"/>
</dbReference>
<feature type="domain" description="Stalled ribosome sensor GCN1-like HEAT repeats region" evidence="6">
    <location>
        <begin position="206"/>
        <end position="339"/>
    </location>
</feature>
<keyword evidence="1" id="KW-0677">Repeat</keyword>
<keyword evidence="8" id="KW-1185">Reference proteome</keyword>
<dbReference type="InterPro" id="IPR057546">
    <property type="entry name" value="HEAT_GCN1"/>
</dbReference>
<evidence type="ECO:0000256" key="2">
    <source>
        <dbReference type="ARBA" id="ARBA00022806"/>
    </source>
</evidence>
<evidence type="ECO:0000256" key="1">
    <source>
        <dbReference type="ARBA" id="ARBA00022737"/>
    </source>
</evidence>
<dbReference type="PANTHER" id="PTHR36498:SF1">
    <property type="entry name" value="TATA-BINDING PROTEIN-ASSOCIATED FACTOR 172"/>
    <property type="match status" value="1"/>
</dbReference>
<proteinExistence type="predicted"/>
<evidence type="ECO:0000259" key="5">
    <source>
        <dbReference type="Pfam" id="PF12054"/>
    </source>
</evidence>
<feature type="non-terminal residue" evidence="7">
    <location>
        <position position="1"/>
    </location>
</feature>
<dbReference type="Pfam" id="PF23271">
    <property type="entry name" value="HEAT_GCN1"/>
    <property type="match status" value="1"/>
</dbReference>
<sequence length="444" mass="49563">SIGYYEATKQKNDVIVFAAIAGAVVALQVLPPKLNPIIRSIMNSIKSEENIELQQRSAATLASLVDLCSLEDSSVRVNPNDKIVKNLCTFLCSDSTTTPELQSNRMKEGILSLQKAKEPDKSSFNGDSLNDEEKVKSQKLIRRGAETALRQFATQFGPRLFNVVPKLWVCMHSSLNIVFDHDEKEKIDSTLKSNASLGQDVIDTLQILQSLVPVIHESLHPKVTELLPHIIKAIQCQYLVIRSMTARCFATIANVITVPCMQIIIDQVLPLLGDSQNVIHRQGAAELIYHVVQSMDAKILPYVIFLIVPILGRMSDVDEHVRLVSTNCFAMLIKLVPLEAGIPDPPGLSEELLKHRDDERKFLSQLLDSNKLDQFEIPVTIKAELRKYQQEGVNWLAFLNKYQLHDMGLGKTLQSICILASDNHLRAVKYNATKSPDSVHCPSL</sequence>
<keyword evidence="4" id="KW-0812">Transmembrane</keyword>
<dbReference type="GO" id="GO:0003677">
    <property type="term" value="F:DNA binding"/>
    <property type="evidence" value="ECO:0007669"/>
    <property type="project" value="UniProtKB-KW"/>
</dbReference>
<dbReference type="Proteomes" id="UP000789342">
    <property type="component" value="Unassembled WGS sequence"/>
</dbReference>
<gene>
    <name evidence="7" type="ORF">AMORRO_LOCUS15100</name>
</gene>
<dbReference type="InterPro" id="IPR011989">
    <property type="entry name" value="ARM-like"/>
</dbReference>
<feature type="domain" description="Mot1 central" evidence="5">
    <location>
        <begin position="1"/>
        <end position="170"/>
    </location>
</feature>
<dbReference type="GO" id="GO:0004386">
    <property type="term" value="F:helicase activity"/>
    <property type="evidence" value="ECO:0007669"/>
    <property type="project" value="UniProtKB-KW"/>
</dbReference>
<dbReference type="GO" id="GO:0016887">
    <property type="term" value="F:ATP hydrolysis activity"/>
    <property type="evidence" value="ECO:0007669"/>
    <property type="project" value="InterPro"/>
</dbReference>
<dbReference type="Gene3D" id="1.25.10.10">
    <property type="entry name" value="Leucine-rich Repeat Variant"/>
    <property type="match status" value="1"/>
</dbReference>
<name>A0A9N9IQ96_9GLOM</name>
<reference evidence="7" key="1">
    <citation type="submission" date="2021-06" db="EMBL/GenBank/DDBJ databases">
        <authorList>
            <person name="Kallberg Y."/>
            <person name="Tangrot J."/>
            <person name="Rosling A."/>
        </authorList>
    </citation>
    <scope>NUCLEOTIDE SEQUENCE</scope>
    <source>
        <strain evidence="7">CL551</strain>
    </source>
</reference>
<dbReference type="Pfam" id="PF12054">
    <property type="entry name" value="DUF3535"/>
    <property type="match status" value="1"/>
</dbReference>
<keyword evidence="2" id="KW-0067">ATP-binding</keyword>
<organism evidence="7 8">
    <name type="scientific">Acaulospora morrowiae</name>
    <dbReference type="NCBI Taxonomy" id="94023"/>
    <lineage>
        <taxon>Eukaryota</taxon>
        <taxon>Fungi</taxon>
        <taxon>Fungi incertae sedis</taxon>
        <taxon>Mucoromycota</taxon>
        <taxon>Glomeromycotina</taxon>
        <taxon>Glomeromycetes</taxon>
        <taxon>Diversisporales</taxon>
        <taxon>Acaulosporaceae</taxon>
        <taxon>Acaulospora</taxon>
    </lineage>
</organism>
<feature type="non-terminal residue" evidence="7">
    <location>
        <position position="444"/>
    </location>
</feature>
<feature type="transmembrane region" description="Helical" evidence="4">
    <location>
        <begin position="12"/>
        <end position="30"/>
    </location>
</feature>
<dbReference type="PANTHER" id="PTHR36498">
    <property type="entry name" value="TATA-BINDING PROTEIN-ASSOCIATED FACTOR 172"/>
    <property type="match status" value="1"/>
</dbReference>
<keyword evidence="3" id="KW-0238">DNA-binding</keyword>
<evidence type="ECO:0000256" key="3">
    <source>
        <dbReference type="ARBA" id="ARBA00023125"/>
    </source>
</evidence>
<keyword evidence="2" id="KW-0547">Nucleotide-binding</keyword>
<dbReference type="InterPro" id="IPR044972">
    <property type="entry name" value="Mot1"/>
</dbReference>
<dbReference type="InterPro" id="IPR022707">
    <property type="entry name" value="Mot1_central_dom"/>
</dbReference>
<dbReference type="AlphaFoldDB" id="A0A9N9IQ96"/>